<evidence type="ECO:0000313" key="1">
    <source>
        <dbReference type="EMBL" id="KAI4325864.1"/>
    </source>
</evidence>
<dbReference type="EMBL" id="CM042888">
    <property type="protein sequence ID" value="KAI4325864.1"/>
    <property type="molecule type" value="Genomic_DNA"/>
</dbReference>
<gene>
    <name evidence="1" type="ORF">MLD38_031228</name>
</gene>
<comment type="caution">
    <text evidence="1">The sequence shown here is derived from an EMBL/GenBank/DDBJ whole genome shotgun (WGS) entry which is preliminary data.</text>
</comment>
<proteinExistence type="predicted"/>
<protein>
    <submittedName>
        <fullName evidence="1">Uncharacterized protein</fullName>
    </submittedName>
</protein>
<organism evidence="1 2">
    <name type="scientific">Melastoma candidum</name>
    <dbReference type="NCBI Taxonomy" id="119954"/>
    <lineage>
        <taxon>Eukaryota</taxon>
        <taxon>Viridiplantae</taxon>
        <taxon>Streptophyta</taxon>
        <taxon>Embryophyta</taxon>
        <taxon>Tracheophyta</taxon>
        <taxon>Spermatophyta</taxon>
        <taxon>Magnoliopsida</taxon>
        <taxon>eudicotyledons</taxon>
        <taxon>Gunneridae</taxon>
        <taxon>Pentapetalae</taxon>
        <taxon>rosids</taxon>
        <taxon>malvids</taxon>
        <taxon>Myrtales</taxon>
        <taxon>Melastomataceae</taxon>
        <taxon>Melastomatoideae</taxon>
        <taxon>Melastomateae</taxon>
        <taxon>Melastoma</taxon>
    </lineage>
</organism>
<accession>A0ACB9MR00</accession>
<keyword evidence="2" id="KW-1185">Reference proteome</keyword>
<reference evidence="2" key="1">
    <citation type="journal article" date="2023" name="Front. Plant Sci.">
        <title>Chromosomal-level genome assembly of Melastoma candidum provides insights into trichome evolution.</title>
        <authorList>
            <person name="Zhong Y."/>
            <person name="Wu W."/>
            <person name="Sun C."/>
            <person name="Zou P."/>
            <person name="Liu Y."/>
            <person name="Dai S."/>
            <person name="Zhou R."/>
        </authorList>
    </citation>
    <scope>NUCLEOTIDE SEQUENCE [LARGE SCALE GENOMIC DNA]</scope>
</reference>
<name>A0ACB9MR00_9MYRT</name>
<evidence type="ECO:0000313" key="2">
    <source>
        <dbReference type="Proteomes" id="UP001057402"/>
    </source>
</evidence>
<dbReference type="Proteomes" id="UP001057402">
    <property type="component" value="Chromosome 9"/>
</dbReference>
<sequence>MMRNSEGKERTKPTEGKTLTDFHSPDSGHCWDSSPGVNDQVQHARSPRRLHHVHAPLWCPTPALPLLVKHERFETMVPKAKEVRRLADNMVQLGKEAG</sequence>